<comment type="caution">
    <text evidence="2">The sequence shown here is derived from an EMBL/GenBank/DDBJ whole genome shotgun (WGS) entry which is preliminary data.</text>
</comment>
<protein>
    <submittedName>
        <fullName evidence="2">Uncharacterized protein</fullName>
    </submittedName>
</protein>
<dbReference type="AlphaFoldDB" id="A0A854Q5P0"/>
<accession>A0A854Q5P0</accession>
<gene>
    <name evidence="2" type="ORF">C361_06422</name>
</gene>
<evidence type="ECO:0000313" key="2">
    <source>
        <dbReference type="EMBL" id="OXG11854.1"/>
    </source>
</evidence>
<feature type="compositionally biased region" description="Low complexity" evidence="1">
    <location>
        <begin position="112"/>
        <end position="123"/>
    </location>
</feature>
<sequence>MSGRNNNDDNNNPFSSFSQGSVQPPNISASTSSSQNNITALERYFLGDGTPSTGREATPVVVVDFITEPGLTATAAPWNDGGISSFTMTPTRILEALLDRGASSVPSRDHSTNTQGGNTNGNGPRSDSGYSRG</sequence>
<proteinExistence type="predicted"/>
<evidence type="ECO:0000256" key="1">
    <source>
        <dbReference type="SAM" id="MobiDB-lite"/>
    </source>
</evidence>
<organism evidence="2 3">
    <name type="scientific">Cryptococcus neoformans Tu259-1</name>
    <dbReference type="NCBI Taxonomy" id="1230072"/>
    <lineage>
        <taxon>Eukaryota</taxon>
        <taxon>Fungi</taxon>
        <taxon>Dikarya</taxon>
        <taxon>Basidiomycota</taxon>
        <taxon>Agaricomycotina</taxon>
        <taxon>Tremellomycetes</taxon>
        <taxon>Tremellales</taxon>
        <taxon>Cryptococcaceae</taxon>
        <taxon>Cryptococcus</taxon>
        <taxon>Cryptococcus neoformans species complex</taxon>
    </lineage>
</organism>
<feature type="region of interest" description="Disordered" evidence="1">
    <location>
        <begin position="1"/>
        <end position="35"/>
    </location>
</feature>
<reference evidence="2 3" key="1">
    <citation type="submission" date="2017-06" db="EMBL/GenBank/DDBJ databases">
        <title>Global population genomics of the pathogenic fungus Cryptococcus neoformans var. grubii.</title>
        <authorList>
            <person name="Cuomo C."/>
            <person name="Litvintseva A."/>
            <person name="Chen Y."/>
            <person name="Young S."/>
            <person name="Zeng Q."/>
            <person name="Chapman S."/>
            <person name="Gujja S."/>
            <person name="Saif S."/>
            <person name="Birren B."/>
        </authorList>
    </citation>
    <scope>NUCLEOTIDE SEQUENCE [LARGE SCALE GENOMIC DNA]</scope>
    <source>
        <strain evidence="2 3">Tu259-1</strain>
    </source>
</reference>
<feature type="region of interest" description="Disordered" evidence="1">
    <location>
        <begin position="98"/>
        <end position="133"/>
    </location>
</feature>
<dbReference type="EMBL" id="AMKT01000094">
    <property type="protein sequence ID" value="OXG11854.1"/>
    <property type="molecule type" value="Genomic_DNA"/>
</dbReference>
<feature type="compositionally biased region" description="Polar residues" evidence="1">
    <location>
        <begin position="13"/>
        <end position="35"/>
    </location>
</feature>
<evidence type="ECO:0000313" key="3">
    <source>
        <dbReference type="Proteomes" id="UP000199727"/>
    </source>
</evidence>
<name>A0A854Q5P0_CRYNE</name>
<dbReference type="Proteomes" id="UP000199727">
    <property type="component" value="Unassembled WGS sequence"/>
</dbReference>